<proteinExistence type="predicted"/>
<evidence type="ECO:0000256" key="2">
    <source>
        <dbReference type="ARBA" id="ARBA00022692"/>
    </source>
</evidence>
<feature type="transmembrane region" description="Helical" evidence="5">
    <location>
        <begin position="247"/>
        <end position="267"/>
    </location>
</feature>
<protein>
    <submittedName>
        <fullName evidence="6">Tetraspanin</fullName>
    </submittedName>
</protein>
<keyword evidence="7" id="KW-1185">Reference proteome</keyword>
<keyword evidence="3 5" id="KW-1133">Transmembrane helix</keyword>
<dbReference type="PANTHER" id="PTHR19282:SF544">
    <property type="entry name" value="TETRASPANIN"/>
    <property type="match status" value="1"/>
</dbReference>
<dbReference type="Gene3D" id="1.10.1450.10">
    <property type="entry name" value="Tetraspanin"/>
    <property type="match status" value="1"/>
</dbReference>
<dbReference type="InterPro" id="IPR008952">
    <property type="entry name" value="Tetraspanin_EC2_sf"/>
</dbReference>
<gene>
    <name evidence="6" type="primary">TSP66E_3</name>
    <name evidence="6" type="ORF">Ciccas_000254</name>
</gene>
<comment type="subcellular location">
    <subcellularLocation>
        <location evidence="1">Membrane</location>
        <topology evidence="1">Multi-pass membrane protein</topology>
    </subcellularLocation>
</comment>
<evidence type="ECO:0000256" key="4">
    <source>
        <dbReference type="ARBA" id="ARBA00023136"/>
    </source>
</evidence>
<dbReference type="Pfam" id="PF00335">
    <property type="entry name" value="Tetraspanin"/>
    <property type="match status" value="1"/>
</dbReference>
<name>A0ABD2QPI4_9PLAT</name>
<feature type="transmembrane region" description="Helical" evidence="5">
    <location>
        <begin position="109"/>
        <end position="131"/>
    </location>
</feature>
<reference evidence="6 7" key="1">
    <citation type="submission" date="2024-11" db="EMBL/GenBank/DDBJ databases">
        <title>Adaptive evolution of stress response genes in parasites aligns with host niche diversity.</title>
        <authorList>
            <person name="Hahn C."/>
            <person name="Resl P."/>
        </authorList>
    </citation>
    <scope>NUCLEOTIDE SEQUENCE [LARGE SCALE GENOMIC DNA]</scope>
    <source>
        <strain evidence="6">EGGRZ-B1_66</strain>
        <tissue evidence="6">Body</tissue>
    </source>
</reference>
<feature type="transmembrane region" description="Helical" evidence="5">
    <location>
        <begin position="79"/>
        <end position="103"/>
    </location>
</feature>
<keyword evidence="4 5" id="KW-0472">Membrane</keyword>
<keyword evidence="2 5" id="KW-0812">Transmembrane</keyword>
<dbReference type="EMBL" id="JBJKFK010000013">
    <property type="protein sequence ID" value="KAL3321052.1"/>
    <property type="molecule type" value="Genomic_DNA"/>
</dbReference>
<evidence type="ECO:0000256" key="3">
    <source>
        <dbReference type="ARBA" id="ARBA00022989"/>
    </source>
</evidence>
<evidence type="ECO:0000313" key="7">
    <source>
        <dbReference type="Proteomes" id="UP001626550"/>
    </source>
</evidence>
<organism evidence="6 7">
    <name type="scientific">Cichlidogyrus casuarinus</name>
    <dbReference type="NCBI Taxonomy" id="1844966"/>
    <lineage>
        <taxon>Eukaryota</taxon>
        <taxon>Metazoa</taxon>
        <taxon>Spiralia</taxon>
        <taxon>Lophotrochozoa</taxon>
        <taxon>Platyhelminthes</taxon>
        <taxon>Monogenea</taxon>
        <taxon>Monopisthocotylea</taxon>
        <taxon>Dactylogyridea</taxon>
        <taxon>Ancyrocephalidae</taxon>
        <taxon>Cichlidogyrus</taxon>
    </lineage>
</organism>
<feature type="transmembrane region" description="Helical" evidence="5">
    <location>
        <begin position="12"/>
        <end position="34"/>
    </location>
</feature>
<comment type="caution">
    <text evidence="6">The sequence shown here is derived from an EMBL/GenBank/DDBJ whole genome shotgun (WGS) entry which is preliminary data.</text>
</comment>
<evidence type="ECO:0000313" key="6">
    <source>
        <dbReference type="EMBL" id="KAL3321052.1"/>
    </source>
</evidence>
<evidence type="ECO:0000256" key="1">
    <source>
        <dbReference type="ARBA" id="ARBA00004141"/>
    </source>
</evidence>
<accession>A0ABD2QPI4</accession>
<sequence>MCAVDESQIRVILIVLGFLVIANGLVQLGTAYCLRWGREWVYYYGVRWVLPYISEKVQDRQIVAAEIVHILAEKCDRALTIFLLCSGIFLITTSFVGICGVIMDQNLLLTIHSVTLSIVELVLISLTIIFCTEDNYILLWSTESLTTVFQRHYNISETNSLGDETSITWYIDYLQAEFKCCGVNNFTDYRSVRNHGIWQYQVPESCCKKLNDYECQINPNSGNSYALVGCINIIQKKLGQIYEGLKFAFLFLDIICFVHILMVKYMFCNAREYMKVKNIAYRIG</sequence>
<dbReference type="GO" id="GO:0016020">
    <property type="term" value="C:membrane"/>
    <property type="evidence" value="ECO:0007669"/>
    <property type="project" value="UniProtKB-SubCell"/>
</dbReference>
<dbReference type="AlphaFoldDB" id="A0ABD2QPI4"/>
<evidence type="ECO:0000256" key="5">
    <source>
        <dbReference type="SAM" id="Phobius"/>
    </source>
</evidence>
<dbReference type="SUPFAM" id="SSF48652">
    <property type="entry name" value="Tetraspanin"/>
    <property type="match status" value="1"/>
</dbReference>
<dbReference type="Proteomes" id="UP001626550">
    <property type="component" value="Unassembled WGS sequence"/>
</dbReference>
<dbReference type="InterPro" id="IPR018499">
    <property type="entry name" value="Tetraspanin/Peripherin"/>
</dbReference>
<dbReference type="PANTHER" id="PTHR19282">
    <property type="entry name" value="TETRASPANIN"/>
    <property type="match status" value="1"/>
</dbReference>